<evidence type="ECO:0000256" key="1">
    <source>
        <dbReference type="SAM" id="SignalP"/>
    </source>
</evidence>
<gene>
    <name evidence="2" type="ORF">E4021_09680</name>
</gene>
<evidence type="ECO:0000313" key="3">
    <source>
        <dbReference type="Proteomes" id="UP000308528"/>
    </source>
</evidence>
<dbReference type="EMBL" id="SRSF01000003">
    <property type="protein sequence ID" value="THH39871.1"/>
    <property type="molecule type" value="Genomic_DNA"/>
</dbReference>
<dbReference type="Proteomes" id="UP000308528">
    <property type="component" value="Unassembled WGS sequence"/>
</dbReference>
<dbReference type="OrthoDB" id="1524766at2"/>
<keyword evidence="3" id="KW-1185">Reference proteome</keyword>
<evidence type="ECO:0000313" key="2">
    <source>
        <dbReference type="EMBL" id="THH39871.1"/>
    </source>
</evidence>
<accession>A0A4S4NNB2</accession>
<sequence length="131" mass="14266">MKSLLLILAIFLTPLLVTDSADAQSLGAITQALGKGDTEALASLMDTEVELSLLQDENLYSRDQAKQKLAAFFAANKPSGFSQVHQGSSKSDNAEYCIGNLATSSGAFRVYIYVAKQGDRMLLQELRFDRE</sequence>
<dbReference type="Pfam" id="PF16022">
    <property type="entry name" value="DUF4783"/>
    <property type="match status" value="1"/>
</dbReference>
<comment type="caution">
    <text evidence="2">The sequence shown here is derived from an EMBL/GenBank/DDBJ whole genome shotgun (WGS) entry which is preliminary data.</text>
</comment>
<dbReference type="AlphaFoldDB" id="A0A4S4NNB2"/>
<feature type="chain" id="PRO_5020911167" evidence="1">
    <location>
        <begin position="24"/>
        <end position="131"/>
    </location>
</feature>
<protein>
    <submittedName>
        <fullName evidence="2">DUF4783 domain-containing protein</fullName>
    </submittedName>
</protein>
<name>A0A4S4NNB2_9BACT</name>
<organism evidence="2 3">
    <name type="scientific">Neolewinella litorea</name>
    <dbReference type="NCBI Taxonomy" id="2562452"/>
    <lineage>
        <taxon>Bacteria</taxon>
        <taxon>Pseudomonadati</taxon>
        <taxon>Bacteroidota</taxon>
        <taxon>Saprospiria</taxon>
        <taxon>Saprospirales</taxon>
        <taxon>Lewinellaceae</taxon>
        <taxon>Neolewinella</taxon>
    </lineage>
</organism>
<dbReference type="RefSeq" id="WP_136458831.1">
    <property type="nucleotide sequence ID" value="NZ_SRSF01000003.1"/>
</dbReference>
<dbReference type="InterPro" id="IPR031977">
    <property type="entry name" value="DUF4783"/>
</dbReference>
<feature type="signal peptide" evidence="1">
    <location>
        <begin position="1"/>
        <end position="23"/>
    </location>
</feature>
<dbReference type="Gene3D" id="3.10.450.50">
    <property type="match status" value="1"/>
</dbReference>
<proteinExistence type="predicted"/>
<keyword evidence="1" id="KW-0732">Signal</keyword>
<reference evidence="2 3" key="1">
    <citation type="submission" date="2019-04" db="EMBL/GenBank/DDBJ databases">
        <title>Lewinella litorea sp. nov., isolated from a marine sand.</title>
        <authorList>
            <person name="Yoon J.-H."/>
        </authorList>
    </citation>
    <scope>NUCLEOTIDE SEQUENCE [LARGE SCALE GENOMIC DNA]</scope>
    <source>
        <strain evidence="2 3">HSMS-39</strain>
    </source>
</reference>